<comment type="catalytic activity">
    <reaction evidence="1">
        <text>aldehydo-D-ribose 5-phosphate = D-ribulose 5-phosphate</text>
        <dbReference type="Rhea" id="RHEA:14657"/>
        <dbReference type="ChEBI" id="CHEBI:58121"/>
        <dbReference type="ChEBI" id="CHEBI:58273"/>
        <dbReference type="EC" id="5.3.1.6"/>
    </reaction>
</comment>
<dbReference type="Gene3D" id="3.30.70.260">
    <property type="match status" value="1"/>
</dbReference>
<dbReference type="KEGG" id="mng:MNEG_3745"/>
<evidence type="ECO:0000256" key="2">
    <source>
        <dbReference type="ARBA" id="ARBA00004988"/>
    </source>
</evidence>
<dbReference type="PANTHER" id="PTHR43748:SF1">
    <property type="entry name" value="RIBOSE-5-PHOSPHATE ISOMERASE 4, CHLOROPLASTIC-RELATED"/>
    <property type="match status" value="1"/>
</dbReference>
<keyword evidence="5 6" id="KW-0413">Isomerase</keyword>
<dbReference type="GeneID" id="25736623"/>
<dbReference type="InterPro" id="IPR037171">
    <property type="entry name" value="NagB/RpiA_transferase-like"/>
</dbReference>
<dbReference type="Proteomes" id="UP000054498">
    <property type="component" value="Unassembled WGS sequence"/>
</dbReference>
<dbReference type="SUPFAM" id="SSF100950">
    <property type="entry name" value="NagB/RpiA/CoA transferase-like"/>
    <property type="match status" value="1"/>
</dbReference>
<evidence type="ECO:0000256" key="4">
    <source>
        <dbReference type="ARBA" id="ARBA00011959"/>
    </source>
</evidence>
<reference evidence="6 7" key="1">
    <citation type="journal article" date="2013" name="BMC Genomics">
        <title>Reconstruction of the lipid metabolism for the microalga Monoraphidium neglectum from its genome sequence reveals characteristics suitable for biofuel production.</title>
        <authorList>
            <person name="Bogen C."/>
            <person name="Al-Dilaimi A."/>
            <person name="Albersmeier A."/>
            <person name="Wichmann J."/>
            <person name="Grundmann M."/>
            <person name="Rupp O."/>
            <person name="Lauersen K.J."/>
            <person name="Blifernez-Klassen O."/>
            <person name="Kalinowski J."/>
            <person name="Goesmann A."/>
            <person name="Mussgnug J.H."/>
            <person name="Kruse O."/>
        </authorList>
    </citation>
    <scope>NUCLEOTIDE SEQUENCE [LARGE SCALE GENOMIC DNA]</scope>
    <source>
        <strain evidence="6 7">SAG 48.87</strain>
    </source>
</reference>
<evidence type="ECO:0000313" key="6">
    <source>
        <dbReference type="EMBL" id="KIZ04218.1"/>
    </source>
</evidence>
<dbReference type="EMBL" id="KK100705">
    <property type="protein sequence ID" value="KIZ04218.1"/>
    <property type="molecule type" value="Genomic_DNA"/>
</dbReference>
<evidence type="ECO:0000256" key="1">
    <source>
        <dbReference type="ARBA" id="ARBA00001713"/>
    </source>
</evidence>
<dbReference type="InterPro" id="IPR004788">
    <property type="entry name" value="Ribose5P_isomerase_type_A"/>
</dbReference>
<accession>A0A0D2K0S7</accession>
<dbReference type="PANTHER" id="PTHR43748">
    <property type="entry name" value="RIBOSE-5-PHOSPHATE ISOMERASE 3, CHLOROPLASTIC-RELATED"/>
    <property type="match status" value="1"/>
</dbReference>
<dbReference type="GO" id="GO:0009052">
    <property type="term" value="P:pentose-phosphate shunt, non-oxidative branch"/>
    <property type="evidence" value="ECO:0007669"/>
    <property type="project" value="InterPro"/>
</dbReference>
<keyword evidence="7" id="KW-1185">Reference proteome</keyword>
<evidence type="ECO:0000256" key="5">
    <source>
        <dbReference type="ARBA" id="ARBA00023235"/>
    </source>
</evidence>
<name>A0A0D2K0S7_9CHLO</name>
<organism evidence="6 7">
    <name type="scientific">Monoraphidium neglectum</name>
    <dbReference type="NCBI Taxonomy" id="145388"/>
    <lineage>
        <taxon>Eukaryota</taxon>
        <taxon>Viridiplantae</taxon>
        <taxon>Chlorophyta</taxon>
        <taxon>core chlorophytes</taxon>
        <taxon>Chlorophyceae</taxon>
        <taxon>CS clade</taxon>
        <taxon>Sphaeropleales</taxon>
        <taxon>Selenastraceae</taxon>
        <taxon>Monoraphidium</taxon>
    </lineage>
</organism>
<proteinExistence type="inferred from homology"/>
<dbReference type="EC" id="5.3.1.6" evidence="4"/>
<dbReference type="GO" id="GO:0004751">
    <property type="term" value="F:ribose-5-phosphate isomerase activity"/>
    <property type="evidence" value="ECO:0007669"/>
    <property type="project" value="UniProtKB-EC"/>
</dbReference>
<comment type="pathway">
    <text evidence="2">Carbohydrate degradation; pentose phosphate pathway; D-ribose 5-phosphate from D-ribulose 5-phosphate (non-oxidative stage): step 1/1.</text>
</comment>
<dbReference type="AlphaFoldDB" id="A0A0D2K0S7"/>
<sequence>MRSALRAELGLRGRASLVTRRRAAAFRPACQAGASTDWGKAAARTAVDRWVKPGSVVGIGTGEIVSHAVEYLAQQVASGKLPGVVAVPSCSTAASEAAFQGLAMSSLEQHPKVDVFIEQADQIDVAGNAFLKGIRAEPVQPDLIAFRALLAAADRVVVVADGGDAVSRLGASLPVAIVAEGWEEPAEELDDMFLGDAELWRRPSEGTANPRGGPNPFVSEDGAYTLVDVRFYEGFKLYGEDEQYSRIAEEIEGIPGVLAHGLVVGRACAAVVADGEAGAVTTTELGAAAAGDAAV</sequence>
<protein>
    <recommendedName>
        <fullName evidence="4">ribose-5-phosphate isomerase</fullName>
        <ecNumber evidence="4">5.3.1.6</ecNumber>
    </recommendedName>
</protein>
<dbReference type="UniPathway" id="UPA00115">
    <property type="reaction ID" value="UER00412"/>
</dbReference>
<dbReference type="STRING" id="145388.A0A0D2K0S7"/>
<comment type="similarity">
    <text evidence="3">Belongs to the ribose 5-phosphate isomerase family.</text>
</comment>
<dbReference type="Pfam" id="PF06026">
    <property type="entry name" value="Rib_5-P_isom_A"/>
    <property type="match status" value="1"/>
</dbReference>
<gene>
    <name evidence="6" type="ORF">MNEG_3745</name>
</gene>
<dbReference type="OrthoDB" id="1555531at2759"/>
<dbReference type="Gene3D" id="3.40.50.1360">
    <property type="match status" value="1"/>
</dbReference>
<dbReference type="RefSeq" id="XP_013903237.1">
    <property type="nucleotide sequence ID" value="XM_014047783.1"/>
</dbReference>
<dbReference type="InterPro" id="IPR050262">
    <property type="entry name" value="Ribose-5P_isomerase"/>
</dbReference>
<evidence type="ECO:0000313" key="7">
    <source>
        <dbReference type="Proteomes" id="UP000054498"/>
    </source>
</evidence>
<evidence type="ECO:0000256" key="3">
    <source>
        <dbReference type="ARBA" id="ARBA00008088"/>
    </source>
</evidence>